<accession>A0A1G7K190</accession>
<evidence type="ECO:0000259" key="2">
    <source>
        <dbReference type="Pfam" id="PF12697"/>
    </source>
</evidence>
<dbReference type="PANTHER" id="PTHR43798:SF33">
    <property type="entry name" value="HYDROLASE, PUTATIVE (AFU_ORTHOLOGUE AFUA_2G14860)-RELATED"/>
    <property type="match status" value="1"/>
</dbReference>
<dbReference type="PANTHER" id="PTHR43798">
    <property type="entry name" value="MONOACYLGLYCEROL LIPASE"/>
    <property type="match status" value="1"/>
</dbReference>
<dbReference type="RefSeq" id="WP_092690414.1">
    <property type="nucleotide sequence ID" value="NZ_FNBK01000005.1"/>
</dbReference>
<dbReference type="InterPro" id="IPR050266">
    <property type="entry name" value="AB_hydrolase_sf"/>
</dbReference>
<dbReference type="InterPro" id="IPR000639">
    <property type="entry name" value="Epox_hydrolase-like"/>
</dbReference>
<proteinExistence type="predicted"/>
<dbReference type="PRINTS" id="PR00412">
    <property type="entry name" value="EPOXHYDRLASE"/>
</dbReference>
<dbReference type="PRINTS" id="PR00111">
    <property type="entry name" value="ABHYDROLASE"/>
</dbReference>
<dbReference type="OrthoDB" id="7466at2157"/>
<dbReference type="InterPro" id="IPR029058">
    <property type="entry name" value="AB_hydrolase_fold"/>
</dbReference>
<name>A0A1G7K190_9EURY</name>
<dbReference type="AlphaFoldDB" id="A0A1G7K190"/>
<keyword evidence="4" id="KW-1185">Reference proteome</keyword>
<organism evidence="3 4">
    <name type="scientific">Halorientalis regularis</name>
    <dbReference type="NCBI Taxonomy" id="660518"/>
    <lineage>
        <taxon>Archaea</taxon>
        <taxon>Methanobacteriati</taxon>
        <taxon>Methanobacteriota</taxon>
        <taxon>Stenosarchaea group</taxon>
        <taxon>Halobacteria</taxon>
        <taxon>Halobacteriales</taxon>
        <taxon>Haloarculaceae</taxon>
        <taxon>Halorientalis</taxon>
    </lineage>
</organism>
<dbReference type="SUPFAM" id="SSF53474">
    <property type="entry name" value="alpha/beta-Hydrolases"/>
    <property type="match status" value="1"/>
</dbReference>
<protein>
    <submittedName>
        <fullName evidence="3">Pimeloyl-ACP methyl ester carboxylesterase</fullName>
    </submittedName>
</protein>
<feature type="region of interest" description="Disordered" evidence="1">
    <location>
        <begin position="1"/>
        <end position="32"/>
    </location>
</feature>
<dbReference type="STRING" id="660518.SAMN05216218_105138"/>
<sequence>MASSSSDAGTGGQRAVEVTAEDGSGRETTTTVRYRDTGEGEPLVLLHGVGLDAKHISWKHAIPHLAEDHRVIAPDLPGHGASDKPNIRYTTDYYVDVLAGLVEELDLDRPSVAGISMGGAIALGYALEAAVERLALVDSYGLGADAGWRPMASMALRMPVVDQFVWNTMGVNEGTVRDTLRGYMTQASEEFVTEIHEVLQDDACGRTLRSWQRSEFRACGFRTCYVDELSELGIPTLLVHGDDDTLLPTTWSERAHDRLPDSRLHVLEDCGHWPPRERPATFNRVLAEFLAS</sequence>
<feature type="domain" description="AB hydrolase-1" evidence="2">
    <location>
        <begin position="43"/>
        <end position="284"/>
    </location>
</feature>
<dbReference type="Proteomes" id="UP000199076">
    <property type="component" value="Unassembled WGS sequence"/>
</dbReference>
<dbReference type="EMBL" id="FNBK01000005">
    <property type="protein sequence ID" value="SDF31038.1"/>
    <property type="molecule type" value="Genomic_DNA"/>
</dbReference>
<dbReference type="Pfam" id="PF12697">
    <property type="entry name" value="Abhydrolase_6"/>
    <property type="match status" value="1"/>
</dbReference>
<evidence type="ECO:0000313" key="4">
    <source>
        <dbReference type="Proteomes" id="UP000199076"/>
    </source>
</evidence>
<reference evidence="4" key="1">
    <citation type="submission" date="2016-10" db="EMBL/GenBank/DDBJ databases">
        <authorList>
            <person name="Varghese N."/>
            <person name="Submissions S."/>
        </authorList>
    </citation>
    <scope>NUCLEOTIDE SEQUENCE [LARGE SCALE GENOMIC DNA]</scope>
    <source>
        <strain evidence="4">IBRC-M 10760</strain>
    </source>
</reference>
<dbReference type="InterPro" id="IPR000073">
    <property type="entry name" value="AB_hydrolase_1"/>
</dbReference>
<evidence type="ECO:0000256" key="1">
    <source>
        <dbReference type="SAM" id="MobiDB-lite"/>
    </source>
</evidence>
<evidence type="ECO:0000313" key="3">
    <source>
        <dbReference type="EMBL" id="SDF31038.1"/>
    </source>
</evidence>
<gene>
    <name evidence="3" type="ORF">SAMN05216218_105138</name>
</gene>
<dbReference type="Gene3D" id="3.40.50.1820">
    <property type="entry name" value="alpha/beta hydrolase"/>
    <property type="match status" value="1"/>
</dbReference>
<dbReference type="GO" id="GO:0003824">
    <property type="term" value="F:catalytic activity"/>
    <property type="evidence" value="ECO:0007669"/>
    <property type="project" value="InterPro"/>
</dbReference>
<dbReference type="GO" id="GO:0016020">
    <property type="term" value="C:membrane"/>
    <property type="evidence" value="ECO:0007669"/>
    <property type="project" value="TreeGrafter"/>
</dbReference>